<evidence type="ECO:0000313" key="5">
    <source>
        <dbReference type="EMBL" id="CRZ01417.1"/>
    </source>
</evidence>
<dbReference type="GO" id="GO:0005524">
    <property type="term" value="F:ATP binding"/>
    <property type="evidence" value="ECO:0007669"/>
    <property type="project" value="InterPro"/>
</dbReference>
<protein>
    <recommendedName>
        <fullName evidence="1">Casein kinase I</fullName>
    </recommendedName>
</protein>
<feature type="coiled-coil region" evidence="2">
    <location>
        <begin position="171"/>
        <end position="205"/>
    </location>
</feature>
<reference evidence="5" key="1">
    <citation type="submission" date="2015-04" db="EMBL/GenBank/DDBJ databases">
        <title>The genome sequence of the plant pathogenic Rhizarian Plasmodiophora brassicae reveals insights in its biotrophic life cycle and the origin of chitin synthesis.</title>
        <authorList>
            <person name="Schwelm A."/>
            <person name="Fogelqvist J."/>
            <person name="Knaust A."/>
            <person name="Julke S."/>
            <person name="Lilja T."/>
            <person name="Dhandapani V."/>
            <person name="Bonilla-Rosso G."/>
            <person name="Karlsson M."/>
            <person name="Shevchenko A."/>
            <person name="Choi S.R."/>
            <person name="Kim H.G."/>
            <person name="Park J.Y."/>
            <person name="Lim Y.P."/>
            <person name="Ludwig-Muller J."/>
            <person name="Dixelius C."/>
        </authorList>
    </citation>
    <scope>NUCLEOTIDE SEQUENCE</scope>
    <source>
        <tissue evidence="5">Potato root galls</tissue>
    </source>
</reference>
<dbReference type="EMBL" id="HACM01000975">
    <property type="protein sequence ID" value="CRZ01417.1"/>
    <property type="molecule type" value="Transcribed_RNA"/>
</dbReference>
<name>A0A0H5QIF4_9EUKA</name>
<dbReference type="PANTHER" id="PTHR11909">
    <property type="entry name" value="CASEIN KINASE-RELATED"/>
    <property type="match status" value="1"/>
</dbReference>
<dbReference type="InterPro" id="IPR011009">
    <property type="entry name" value="Kinase-like_dom_sf"/>
</dbReference>
<keyword evidence="2" id="KW-0175">Coiled coil</keyword>
<evidence type="ECO:0000256" key="1">
    <source>
        <dbReference type="ARBA" id="ARBA00023860"/>
    </source>
</evidence>
<evidence type="ECO:0000259" key="4">
    <source>
        <dbReference type="PROSITE" id="PS50011"/>
    </source>
</evidence>
<dbReference type="InterPro" id="IPR000719">
    <property type="entry name" value="Prot_kinase_dom"/>
</dbReference>
<organism evidence="5">
    <name type="scientific">Spongospora subterranea</name>
    <dbReference type="NCBI Taxonomy" id="70186"/>
    <lineage>
        <taxon>Eukaryota</taxon>
        <taxon>Sar</taxon>
        <taxon>Rhizaria</taxon>
        <taxon>Endomyxa</taxon>
        <taxon>Phytomyxea</taxon>
        <taxon>Plasmodiophorida</taxon>
        <taxon>Plasmodiophoridae</taxon>
        <taxon>Spongospora</taxon>
    </lineage>
</organism>
<dbReference type="InterPro" id="IPR050235">
    <property type="entry name" value="CK1_Ser-Thr_kinase"/>
</dbReference>
<proteinExistence type="predicted"/>
<accession>A0A0H5QIF4</accession>
<sequence>MVDMGLCKKYRDVKSKRHIPYRSNKKLTGTPRYASINTHNGSEQGRRDDLESLGYMLMYFSRGTLPWQGLKAATKQEKYDKIGKKKLETPIDELCKDSPHEFATYLKYCSKLAFSEKPDYFFLKSLFDSLFRKQGYEYDWIYDWDDLAAHELYVQRLTSAKLRQSPSEIGLAQVREELEQVKVDRDQYKAKCADQERVIAGLTEQINRPLVAAKFVKAPSTCTTDSPIISRPLRKRGRRVLPKDENLSDE</sequence>
<evidence type="ECO:0000256" key="3">
    <source>
        <dbReference type="SAM" id="MobiDB-lite"/>
    </source>
</evidence>
<dbReference type="SUPFAM" id="SSF56112">
    <property type="entry name" value="Protein kinase-like (PK-like)"/>
    <property type="match status" value="1"/>
</dbReference>
<dbReference type="GO" id="GO:0004672">
    <property type="term" value="F:protein kinase activity"/>
    <property type="evidence" value="ECO:0007669"/>
    <property type="project" value="InterPro"/>
</dbReference>
<feature type="region of interest" description="Disordered" evidence="3">
    <location>
        <begin position="21"/>
        <end position="47"/>
    </location>
</feature>
<dbReference type="Gene3D" id="1.10.510.10">
    <property type="entry name" value="Transferase(Phosphotransferase) domain 1"/>
    <property type="match status" value="1"/>
</dbReference>
<dbReference type="AlphaFoldDB" id="A0A0H5QIF4"/>
<feature type="domain" description="Protein kinase" evidence="4">
    <location>
        <begin position="1"/>
        <end position="131"/>
    </location>
</feature>
<evidence type="ECO:0000256" key="2">
    <source>
        <dbReference type="SAM" id="Coils"/>
    </source>
</evidence>
<dbReference type="PROSITE" id="PS50011">
    <property type="entry name" value="PROTEIN_KINASE_DOM"/>
    <property type="match status" value="1"/>
</dbReference>